<comment type="caution">
    <text evidence="2">The sequence shown here is derived from an EMBL/GenBank/DDBJ whole genome shotgun (WGS) entry which is preliminary data.</text>
</comment>
<reference evidence="2 3" key="1">
    <citation type="submission" date="2017-12" db="EMBL/GenBank/DDBJ databases">
        <title>Genome sequence of the active heterotrophic nitrifier-denitrifier, Cupriavidus pauculus UM1.</title>
        <authorList>
            <person name="Putonti C."/>
            <person name="Castignetti D."/>
        </authorList>
    </citation>
    <scope>NUCLEOTIDE SEQUENCE [LARGE SCALE GENOMIC DNA]</scope>
    <source>
        <strain evidence="2 3">UM1</strain>
    </source>
</reference>
<dbReference type="GO" id="GO:0006355">
    <property type="term" value="P:regulation of DNA-templated transcription"/>
    <property type="evidence" value="ECO:0007669"/>
    <property type="project" value="InterPro"/>
</dbReference>
<dbReference type="GO" id="GO:0003677">
    <property type="term" value="F:DNA binding"/>
    <property type="evidence" value="ECO:0007669"/>
    <property type="project" value="InterPro"/>
</dbReference>
<name>A0A2N5CDR0_9BURK</name>
<dbReference type="Pfam" id="PF07702">
    <property type="entry name" value="UTRA"/>
    <property type="match status" value="1"/>
</dbReference>
<feature type="domain" description="UbiC transcription regulator-associated" evidence="1">
    <location>
        <begin position="2"/>
        <end position="66"/>
    </location>
</feature>
<sequence length="78" mass="8615">MIEQTVGVTVGDIKQTIGATTIRGDMARRLLVEPGVAGLKINRTYLDDAKKPLLITANTYPADKVRFTFWMHRAPKSG</sequence>
<dbReference type="Gene3D" id="3.40.1410.10">
    <property type="entry name" value="Chorismate lyase-like"/>
    <property type="match status" value="1"/>
</dbReference>
<dbReference type="EMBL" id="PJRP01000004">
    <property type="protein sequence ID" value="PLQ00317.1"/>
    <property type="molecule type" value="Genomic_DNA"/>
</dbReference>
<dbReference type="OrthoDB" id="7363114at2"/>
<dbReference type="InterPro" id="IPR028978">
    <property type="entry name" value="Chorismate_lyase_/UTRA_dom_sf"/>
</dbReference>
<dbReference type="Proteomes" id="UP000234341">
    <property type="component" value="Unassembled WGS sequence"/>
</dbReference>
<evidence type="ECO:0000313" key="2">
    <source>
        <dbReference type="EMBL" id="PLQ00317.1"/>
    </source>
</evidence>
<proteinExistence type="predicted"/>
<gene>
    <name evidence="2" type="ORF">CYJ10_11765</name>
</gene>
<evidence type="ECO:0000313" key="3">
    <source>
        <dbReference type="Proteomes" id="UP000234341"/>
    </source>
</evidence>
<organism evidence="2 3">
    <name type="scientific">Cupriavidus pauculus</name>
    <dbReference type="NCBI Taxonomy" id="82633"/>
    <lineage>
        <taxon>Bacteria</taxon>
        <taxon>Pseudomonadati</taxon>
        <taxon>Pseudomonadota</taxon>
        <taxon>Betaproteobacteria</taxon>
        <taxon>Burkholderiales</taxon>
        <taxon>Burkholderiaceae</taxon>
        <taxon>Cupriavidus</taxon>
    </lineage>
</organism>
<dbReference type="SUPFAM" id="SSF64288">
    <property type="entry name" value="Chorismate lyase-like"/>
    <property type="match status" value="1"/>
</dbReference>
<protein>
    <recommendedName>
        <fullName evidence="1">UbiC transcription regulator-associated domain-containing protein</fullName>
    </recommendedName>
</protein>
<dbReference type="InterPro" id="IPR011663">
    <property type="entry name" value="UTRA"/>
</dbReference>
<accession>A0A2N5CDR0</accession>
<evidence type="ECO:0000259" key="1">
    <source>
        <dbReference type="Pfam" id="PF07702"/>
    </source>
</evidence>
<dbReference type="AlphaFoldDB" id="A0A2N5CDR0"/>